<dbReference type="EMBL" id="MT024872">
    <property type="protein sequence ID" value="QIN94739.1"/>
    <property type="molecule type" value="Genomic_DNA"/>
</dbReference>
<organism evidence="2 3">
    <name type="scientific">Streptomyces phage Muntaha</name>
    <dbReference type="NCBI Taxonomy" id="2713269"/>
    <lineage>
        <taxon>Viruses</taxon>
        <taxon>Duplodnaviria</taxon>
        <taxon>Heunggongvirae</taxon>
        <taxon>Uroviricota</taxon>
        <taxon>Caudoviricetes</taxon>
        <taxon>Stanwilliamsviridae</taxon>
        <taxon>Loccivirinae</taxon>
        <taxon>Wakandavirus</taxon>
        <taxon>Wakandavirus muntaha</taxon>
    </lineage>
</organism>
<dbReference type="KEGG" id="vg:77928314"/>
<evidence type="ECO:0000313" key="2">
    <source>
        <dbReference type="EMBL" id="QIN94739.1"/>
    </source>
</evidence>
<dbReference type="RefSeq" id="YP_010652495.1">
    <property type="nucleotide sequence ID" value="NC_070786.1"/>
</dbReference>
<feature type="transmembrane region" description="Helical" evidence="1">
    <location>
        <begin position="12"/>
        <end position="41"/>
    </location>
</feature>
<reference evidence="2 3" key="1">
    <citation type="submission" date="2020-02" db="EMBL/GenBank/DDBJ databases">
        <authorList>
            <person name="Yaqubi I.B."/>
            <person name="Almaguer A.N."/>
            <person name="Torres S.A."/>
            <person name="Nayek S."/>
            <person name="Bhuiyan S."/>
            <person name="Hughes L.E."/>
            <person name="Garlena R.A."/>
            <person name="Russell D.A."/>
            <person name="Pope W.H."/>
            <person name="Jacobs-Sera D."/>
            <person name="Hatfull G.F."/>
        </authorList>
    </citation>
    <scope>NUCLEOTIDE SEQUENCE [LARGE SCALE GENOMIC DNA]</scope>
</reference>
<name>A0A6G8R3G5_9CAUD</name>
<dbReference type="GeneID" id="77928314"/>
<accession>A0A6G8R3G5</accession>
<protein>
    <submittedName>
        <fullName evidence="2">Uncharacterized protein</fullName>
    </submittedName>
</protein>
<keyword evidence="1" id="KW-0812">Transmembrane</keyword>
<evidence type="ECO:0000313" key="3">
    <source>
        <dbReference type="Proteomes" id="UP000503454"/>
    </source>
</evidence>
<proteinExistence type="predicted"/>
<keyword evidence="1" id="KW-1133">Transmembrane helix</keyword>
<keyword evidence="3" id="KW-1185">Reference proteome</keyword>
<dbReference type="Proteomes" id="UP000503454">
    <property type="component" value="Segment"/>
</dbReference>
<gene>
    <name evidence="2" type="primary">215</name>
    <name evidence="2" type="ORF">SEA_MUNTAHA_215</name>
</gene>
<evidence type="ECO:0000256" key="1">
    <source>
        <dbReference type="SAM" id="Phobius"/>
    </source>
</evidence>
<sequence>MPGYKISYAFVFVYSFLAILNLCLTNWSIAITDVLVAILFLRVGMYEKAIKEGTLVRPSSYGVITFKE</sequence>
<keyword evidence="1" id="KW-0472">Membrane</keyword>